<keyword evidence="2" id="KW-0645">Protease</keyword>
<dbReference type="eggNOG" id="COG3340">
    <property type="taxonomic scope" value="Bacteria"/>
</dbReference>
<reference evidence="5" key="3">
    <citation type="submission" date="2016-10" db="EMBL/GenBank/DDBJ databases">
        <authorList>
            <person name="See-Too W.S."/>
        </authorList>
    </citation>
    <scope>NUCLEOTIDE SEQUENCE</scope>
    <source>
        <strain evidence="5">DSM 14505</strain>
    </source>
</reference>
<reference evidence="6 7" key="1">
    <citation type="journal article" date="2012" name="J. Bacteriol.">
        <title>Genome Sequence of the Antarctic Psychrophile Bacterium Planococcus antarcticus DSM 14505.</title>
        <authorList>
            <person name="Margolles A."/>
            <person name="Gueimonde M."/>
            <person name="Sanchez B."/>
        </authorList>
    </citation>
    <scope>NUCLEOTIDE SEQUENCE [LARGE SCALE GENOMIC DNA]</scope>
    <source>
        <strain evidence="6 7">DSM 14505</strain>
    </source>
</reference>
<organism evidence="6 7">
    <name type="scientific">Planococcus antarcticus DSM 14505</name>
    <dbReference type="NCBI Taxonomy" id="1185653"/>
    <lineage>
        <taxon>Bacteria</taxon>
        <taxon>Bacillati</taxon>
        <taxon>Bacillota</taxon>
        <taxon>Bacilli</taxon>
        <taxon>Bacillales</taxon>
        <taxon>Caryophanaceae</taxon>
        <taxon>Planococcus</taxon>
    </lineage>
</organism>
<gene>
    <name evidence="6" type="ORF">A1A1_08134</name>
    <name evidence="5" type="ORF">BBH88_11875</name>
</gene>
<evidence type="ECO:0000313" key="6">
    <source>
        <dbReference type="EMBL" id="EIM07125.1"/>
    </source>
</evidence>
<dbReference type="InterPro" id="IPR029062">
    <property type="entry name" value="Class_I_gatase-like"/>
</dbReference>
<dbReference type="SUPFAM" id="SSF52317">
    <property type="entry name" value="Class I glutamine amidotransferase-like"/>
    <property type="match status" value="1"/>
</dbReference>
<evidence type="ECO:0000313" key="8">
    <source>
        <dbReference type="Proteomes" id="UP000092661"/>
    </source>
</evidence>
<dbReference type="Proteomes" id="UP000004725">
    <property type="component" value="Unassembled WGS sequence"/>
</dbReference>
<dbReference type="AlphaFoldDB" id="A0A1C7DHH6"/>
<dbReference type="Pfam" id="PF03575">
    <property type="entry name" value="Peptidase_S51"/>
    <property type="match status" value="1"/>
</dbReference>
<dbReference type="Gene3D" id="3.40.50.880">
    <property type="match status" value="1"/>
</dbReference>
<dbReference type="PANTHER" id="PTHR20842">
    <property type="entry name" value="PROTEASE S51 ALPHA-ASPARTYL DIPEPTIDASE"/>
    <property type="match status" value="1"/>
</dbReference>
<proteinExistence type="inferred from homology"/>
<reference evidence="8" key="2">
    <citation type="submission" date="2016-07" db="EMBL/GenBank/DDBJ databases">
        <authorList>
            <person name="See-Too W.S."/>
        </authorList>
    </citation>
    <scope>NUCLEOTIDE SEQUENCE [LARGE SCALE GENOMIC DNA]</scope>
    <source>
        <strain evidence="8">DSM 14505</strain>
    </source>
</reference>
<dbReference type="EMBL" id="CP016534">
    <property type="protein sequence ID" value="ANU10956.1"/>
    <property type="molecule type" value="Genomic_DNA"/>
</dbReference>
<dbReference type="InterPro" id="IPR005320">
    <property type="entry name" value="Peptidase_S51"/>
</dbReference>
<dbReference type="OrthoDB" id="9778515at2"/>
<evidence type="ECO:0000256" key="4">
    <source>
        <dbReference type="ARBA" id="ARBA00022825"/>
    </source>
</evidence>
<dbReference type="EMBL" id="AJYB01000023">
    <property type="protein sequence ID" value="EIM07125.1"/>
    <property type="molecule type" value="Genomic_DNA"/>
</dbReference>
<dbReference type="Proteomes" id="UP000092661">
    <property type="component" value="Chromosome"/>
</dbReference>
<evidence type="ECO:0000256" key="2">
    <source>
        <dbReference type="ARBA" id="ARBA00022670"/>
    </source>
</evidence>
<evidence type="ECO:0000313" key="5">
    <source>
        <dbReference type="EMBL" id="ANU10956.1"/>
    </source>
</evidence>
<evidence type="ECO:0000256" key="1">
    <source>
        <dbReference type="ARBA" id="ARBA00006534"/>
    </source>
</evidence>
<keyword evidence="3" id="KW-0378">Hydrolase</keyword>
<keyword evidence="4" id="KW-0720">Serine protease</keyword>
<name>A0A1C7DHH6_9BACL</name>
<evidence type="ECO:0000256" key="3">
    <source>
        <dbReference type="ARBA" id="ARBA00022801"/>
    </source>
</evidence>
<keyword evidence="8" id="KW-1185">Reference proteome</keyword>
<dbReference type="RefSeq" id="WP_006829620.1">
    <property type="nucleotide sequence ID" value="NZ_AJYB01000023.1"/>
</dbReference>
<sequence>MCRILLTSNGFGTEQIKQKFLMLLPKPASAIKAVIITTASPEKEASKSAVKAKQDLIEMGVVHVTFFDFEYESPKALGSYDAVFLNGGNPFQLLYWLKKSGGSEIMNELAQQKTVFVGASAGAMVLGGSIEVAGFFKPELNTLKLADFNALGLTEKLLFPHYDREDLFPDGIGRTIEQRIKRFELDKNETVVRLKDHEYLSIN</sequence>
<dbReference type="GO" id="GO:0008236">
    <property type="term" value="F:serine-type peptidase activity"/>
    <property type="evidence" value="ECO:0007669"/>
    <property type="project" value="UniProtKB-KW"/>
</dbReference>
<comment type="similarity">
    <text evidence="1">Belongs to the peptidase S51 family.</text>
</comment>
<dbReference type="KEGG" id="pana:BBH88_11875"/>
<accession>A0A1C7DHH6</accession>
<evidence type="ECO:0000313" key="7">
    <source>
        <dbReference type="Proteomes" id="UP000004725"/>
    </source>
</evidence>
<protein>
    <submittedName>
        <fullName evidence="6">Peptidase E</fullName>
    </submittedName>
</protein>
<dbReference type="GO" id="GO:0006508">
    <property type="term" value="P:proteolysis"/>
    <property type="evidence" value="ECO:0007669"/>
    <property type="project" value="UniProtKB-KW"/>
</dbReference>
<dbReference type="PANTHER" id="PTHR20842:SF0">
    <property type="entry name" value="ALPHA-ASPARTYL DIPEPTIDASE"/>
    <property type="match status" value="1"/>
</dbReference>